<gene>
    <name evidence="2" type="ORF">Prudu_003720</name>
</gene>
<name>A0A4Y1QTR0_PRUDU</name>
<proteinExistence type="predicted"/>
<dbReference type="GO" id="GO:0042752">
    <property type="term" value="P:regulation of circadian rhythm"/>
    <property type="evidence" value="ECO:0007669"/>
    <property type="project" value="InterPro"/>
</dbReference>
<reference evidence="2" key="1">
    <citation type="journal article" date="2019" name="Science">
        <title>Mutation of a bHLH transcription factor allowed almond domestication.</title>
        <authorList>
            <person name="Sanchez-Perez R."/>
            <person name="Pavan S."/>
            <person name="Mazzeo R."/>
            <person name="Moldovan C."/>
            <person name="Aiese Cigliano R."/>
            <person name="Del Cueto J."/>
            <person name="Ricciardi F."/>
            <person name="Lotti C."/>
            <person name="Ricciardi L."/>
            <person name="Dicenta F."/>
            <person name="Lopez-Marques R.L."/>
            <person name="Lindberg Moller B."/>
        </authorList>
    </citation>
    <scope>NUCLEOTIDE SEQUENCE</scope>
</reference>
<dbReference type="PANTHER" id="PTHR33676:SF3">
    <property type="entry name" value="COLD-REGULATED PROTEIN 27"/>
    <property type="match status" value="1"/>
</dbReference>
<accession>A0A4Y1QTR0</accession>
<protein>
    <submittedName>
        <fullName evidence="2">Cold regulated gene 27</fullName>
    </submittedName>
</protein>
<dbReference type="GO" id="GO:0009409">
    <property type="term" value="P:response to cold"/>
    <property type="evidence" value="ECO:0007669"/>
    <property type="project" value="InterPro"/>
</dbReference>
<dbReference type="EMBL" id="AP019297">
    <property type="protein sequence ID" value="BBG95236.1"/>
    <property type="molecule type" value="Genomic_DNA"/>
</dbReference>
<organism evidence="2">
    <name type="scientific">Prunus dulcis</name>
    <name type="common">Almond</name>
    <name type="synonym">Amygdalus dulcis</name>
    <dbReference type="NCBI Taxonomy" id="3755"/>
    <lineage>
        <taxon>Eukaryota</taxon>
        <taxon>Viridiplantae</taxon>
        <taxon>Streptophyta</taxon>
        <taxon>Embryophyta</taxon>
        <taxon>Tracheophyta</taxon>
        <taxon>Spermatophyta</taxon>
        <taxon>Magnoliopsida</taxon>
        <taxon>eudicotyledons</taxon>
        <taxon>Gunneridae</taxon>
        <taxon>Pentapetalae</taxon>
        <taxon>rosids</taxon>
        <taxon>fabids</taxon>
        <taxon>Rosales</taxon>
        <taxon>Rosaceae</taxon>
        <taxon>Amygdaloideae</taxon>
        <taxon>Amygdaleae</taxon>
        <taxon>Prunus</taxon>
    </lineage>
</organism>
<feature type="region of interest" description="Disordered" evidence="1">
    <location>
        <begin position="33"/>
        <end position="61"/>
    </location>
</feature>
<evidence type="ECO:0000313" key="2">
    <source>
        <dbReference type="EMBL" id="BBG95236.1"/>
    </source>
</evidence>
<sequence>MTHHLNSRPLKSHRVSRAGFSLARELQISQLTVERPSQFAAPDEDPPSDLGTPATTETMSTEWTDEKHSMYLKSMEASFVNQLYSSMDSRGWHSQKGSFLHPKSLRQPQFNSRAPSGQFKVLRGGCWQKINFVRAEAELNKADGSCGDLLENPWVLHFRSSCKTKEVESPIVQAAVASVSEEVDSIGKKEMPCAPATCSKHFRASRSQLCHQDMVGGNTEVSDQNFVDEDIKEEKTLGSCDAKRMKALILDVANNDQVVPLRKPADT</sequence>
<dbReference type="PANTHER" id="PTHR33676">
    <property type="entry name" value="COLD REGULATED PROTEIN 27"/>
    <property type="match status" value="1"/>
</dbReference>
<dbReference type="AlphaFoldDB" id="A0A4Y1QTR0"/>
<dbReference type="InterPro" id="IPR044678">
    <property type="entry name" value="COR27/28"/>
</dbReference>
<evidence type="ECO:0000256" key="1">
    <source>
        <dbReference type="SAM" id="MobiDB-lite"/>
    </source>
</evidence>